<dbReference type="EMBL" id="VEPZ02000454">
    <property type="protein sequence ID" value="KAE8724718.1"/>
    <property type="molecule type" value="Genomic_DNA"/>
</dbReference>
<dbReference type="GO" id="GO:0004523">
    <property type="term" value="F:RNA-DNA hybrid ribonuclease activity"/>
    <property type="evidence" value="ECO:0007669"/>
    <property type="project" value="InterPro"/>
</dbReference>
<dbReference type="Proteomes" id="UP000436088">
    <property type="component" value="Unassembled WGS sequence"/>
</dbReference>
<gene>
    <name evidence="2" type="ORF">F3Y22_tig00009942pilonHSYRG00148</name>
</gene>
<dbReference type="InterPro" id="IPR036397">
    <property type="entry name" value="RNaseH_sf"/>
</dbReference>
<dbReference type="Gene3D" id="3.30.420.10">
    <property type="entry name" value="Ribonuclease H-like superfamily/Ribonuclease H"/>
    <property type="match status" value="1"/>
</dbReference>
<name>A0A6A3CB17_HIBSY</name>
<dbReference type="InterPro" id="IPR002156">
    <property type="entry name" value="RNaseH_domain"/>
</dbReference>
<evidence type="ECO:0000313" key="2">
    <source>
        <dbReference type="EMBL" id="KAE8724718.1"/>
    </source>
</evidence>
<dbReference type="AlphaFoldDB" id="A0A6A3CB17"/>
<protein>
    <recommendedName>
        <fullName evidence="1">RNase H type-1 domain-containing protein</fullName>
    </recommendedName>
</protein>
<dbReference type="CDD" id="cd06222">
    <property type="entry name" value="RNase_H_like"/>
    <property type="match status" value="1"/>
</dbReference>
<reference evidence="2" key="1">
    <citation type="submission" date="2019-09" db="EMBL/GenBank/DDBJ databases">
        <title>Draft genome information of white flower Hibiscus syriacus.</title>
        <authorList>
            <person name="Kim Y.-M."/>
        </authorList>
    </citation>
    <scope>NUCLEOTIDE SEQUENCE [LARGE SCALE GENOMIC DNA]</scope>
    <source>
        <strain evidence="2">YM2019G1</strain>
    </source>
</reference>
<comment type="caution">
    <text evidence="2">The sequence shown here is derived from an EMBL/GenBank/DDBJ whole genome shotgun (WGS) entry which is preliminary data.</text>
</comment>
<keyword evidence="3" id="KW-1185">Reference proteome</keyword>
<dbReference type="GO" id="GO:0003676">
    <property type="term" value="F:nucleic acid binding"/>
    <property type="evidence" value="ECO:0007669"/>
    <property type="project" value="InterPro"/>
</dbReference>
<accession>A0A6A3CB17</accession>
<sequence>MDLVGAMAGMKVTMAISTSWNVLRDSIAWSIGNDSIAHPLDDVWIPHLGPLRRHLRNSNDVNRSILFADLVDQTGKLDMSKLTTIMNSEVIPHIISTKSHDGSDVDDSLFWRESSEHSFEIKLAYARLTEPTGRTNSKSGSTSGLLTFLNSVADYFFHLNLEGWLSVNLLSCATVTQWNLNWPTLFAPTLWQIWKNRNDEVFSNISHLINVVCNRSITWARYHAERNKPPAPAKVSDSIHTHWNRPKQGRLCLNVDGAVSTQTGVGTTGGVFRDCEGSWLLGFSKTIGMAQLLQTELWAIYIGLQVAWEQGFELLLIQTDSLQAVHLLEAKNALSSSLFLVRAIDKLRRKAWITNIQWTPRRNNAPADALAKLAVSSDHSTTIYREPPTALLRLLDIDKINLLLT</sequence>
<dbReference type="InterPro" id="IPR012337">
    <property type="entry name" value="RNaseH-like_sf"/>
</dbReference>
<dbReference type="InterPro" id="IPR044730">
    <property type="entry name" value="RNase_H-like_dom_plant"/>
</dbReference>
<organism evidence="2 3">
    <name type="scientific">Hibiscus syriacus</name>
    <name type="common">Rose of Sharon</name>
    <dbReference type="NCBI Taxonomy" id="106335"/>
    <lineage>
        <taxon>Eukaryota</taxon>
        <taxon>Viridiplantae</taxon>
        <taxon>Streptophyta</taxon>
        <taxon>Embryophyta</taxon>
        <taxon>Tracheophyta</taxon>
        <taxon>Spermatophyta</taxon>
        <taxon>Magnoliopsida</taxon>
        <taxon>eudicotyledons</taxon>
        <taxon>Gunneridae</taxon>
        <taxon>Pentapetalae</taxon>
        <taxon>rosids</taxon>
        <taxon>malvids</taxon>
        <taxon>Malvales</taxon>
        <taxon>Malvaceae</taxon>
        <taxon>Malvoideae</taxon>
        <taxon>Hibiscus</taxon>
    </lineage>
</organism>
<proteinExistence type="predicted"/>
<dbReference type="Pfam" id="PF13456">
    <property type="entry name" value="RVT_3"/>
    <property type="match status" value="1"/>
</dbReference>
<dbReference type="SUPFAM" id="SSF53098">
    <property type="entry name" value="Ribonuclease H-like"/>
    <property type="match status" value="1"/>
</dbReference>
<feature type="domain" description="RNase H type-1" evidence="1">
    <location>
        <begin position="254"/>
        <end position="374"/>
    </location>
</feature>
<evidence type="ECO:0000259" key="1">
    <source>
        <dbReference type="Pfam" id="PF13456"/>
    </source>
</evidence>
<dbReference type="PANTHER" id="PTHR47723:SF19">
    <property type="entry name" value="POLYNUCLEOTIDYL TRANSFERASE, RIBONUCLEASE H-LIKE SUPERFAMILY PROTEIN"/>
    <property type="match status" value="1"/>
</dbReference>
<dbReference type="PANTHER" id="PTHR47723">
    <property type="entry name" value="OS05G0353850 PROTEIN"/>
    <property type="match status" value="1"/>
</dbReference>
<dbReference type="InterPro" id="IPR053151">
    <property type="entry name" value="RNase_H-like"/>
</dbReference>
<evidence type="ECO:0000313" key="3">
    <source>
        <dbReference type="Proteomes" id="UP000436088"/>
    </source>
</evidence>